<evidence type="ECO:0000313" key="1">
    <source>
        <dbReference type="EMBL" id="EPY03533.1"/>
    </source>
</evidence>
<dbReference type="RefSeq" id="WP_021130479.1">
    <property type="nucleotide sequence ID" value="NZ_AQPH01000001.1"/>
</dbReference>
<dbReference type="AlphaFoldDB" id="S9SHF0"/>
<gene>
    <name evidence="1" type="ORF">K678_00440</name>
</gene>
<accession>S9SHF0</accession>
<comment type="caution">
    <text evidence="1">The sequence shown here is derived from an EMBL/GenBank/DDBJ whole genome shotgun (WGS) entry which is preliminary data.</text>
</comment>
<protein>
    <submittedName>
        <fullName evidence="1">Uncharacterized protein</fullName>
    </submittedName>
</protein>
<dbReference type="EMBL" id="AQPH01000001">
    <property type="protein sequence ID" value="EPY03533.1"/>
    <property type="molecule type" value="Genomic_DNA"/>
</dbReference>
<organism evidence="1 2">
    <name type="scientific">Magnetospirillum fulvum MGU-K5</name>
    <dbReference type="NCBI Taxonomy" id="1316936"/>
    <lineage>
        <taxon>Bacteria</taxon>
        <taxon>Pseudomonadati</taxon>
        <taxon>Pseudomonadota</taxon>
        <taxon>Alphaproteobacteria</taxon>
        <taxon>Rhodospirillales</taxon>
        <taxon>Rhodospirillaceae</taxon>
        <taxon>Magnetospirillum</taxon>
    </lineage>
</organism>
<dbReference type="Proteomes" id="UP000015350">
    <property type="component" value="Unassembled WGS sequence"/>
</dbReference>
<reference evidence="1 2" key="1">
    <citation type="submission" date="2013-04" db="EMBL/GenBank/DDBJ databases">
        <authorList>
            <person name="Kuznetsov B."/>
            <person name="Ivanovsky R."/>
        </authorList>
    </citation>
    <scope>NUCLEOTIDE SEQUENCE [LARGE SCALE GENOMIC DNA]</scope>
    <source>
        <strain evidence="1 2">MGU-K5</strain>
    </source>
</reference>
<proteinExistence type="predicted"/>
<name>S9SHF0_MAGFU</name>
<sequence length="62" mass="7114">MADIDMSTITRHRILLIVEERGSITAADFCAEMIRRGWAYPDLTPDDLNLDPTDIIQRCRHA</sequence>
<evidence type="ECO:0000313" key="2">
    <source>
        <dbReference type="Proteomes" id="UP000015350"/>
    </source>
</evidence>
<dbReference type="STRING" id="1316936.K678_00440"/>